<gene>
    <name evidence="2" type="ORF">Tci_897788</name>
</gene>
<feature type="non-terminal residue" evidence="2">
    <location>
        <position position="1"/>
    </location>
</feature>
<comment type="caution">
    <text evidence="2">The sequence shown here is derived from an EMBL/GenBank/DDBJ whole genome shotgun (WGS) entry which is preliminary data.</text>
</comment>
<organism evidence="2">
    <name type="scientific">Tanacetum cinerariifolium</name>
    <name type="common">Dalmatian daisy</name>
    <name type="synonym">Chrysanthemum cinerariifolium</name>
    <dbReference type="NCBI Taxonomy" id="118510"/>
    <lineage>
        <taxon>Eukaryota</taxon>
        <taxon>Viridiplantae</taxon>
        <taxon>Streptophyta</taxon>
        <taxon>Embryophyta</taxon>
        <taxon>Tracheophyta</taxon>
        <taxon>Spermatophyta</taxon>
        <taxon>Magnoliopsida</taxon>
        <taxon>eudicotyledons</taxon>
        <taxon>Gunneridae</taxon>
        <taxon>Pentapetalae</taxon>
        <taxon>asterids</taxon>
        <taxon>campanulids</taxon>
        <taxon>Asterales</taxon>
        <taxon>Asteraceae</taxon>
        <taxon>Asteroideae</taxon>
        <taxon>Anthemideae</taxon>
        <taxon>Anthemidinae</taxon>
        <taxon>Tanacetum</taxon>
    </lineage>
</organism>
<feature type="region of interest" description="Disordered" evidence="1">
    <location>
        <begin position="43"/>
        <end position="67"/>
    </location>
</feature>
<reference evidence="2" key="1">
    <citation type="journal article" date="2019" name="Sci. Rep.">
        <title>Draft genome of Tanacetum cinerariifolium, the natural source of mosquito coil.</title>
        <authorList>
            <person name="Yamashiro T."/>
            <person name="Shiraishi A."/>
            <person name="Satake H."/>
            <person name="Nakayama K."/>
        </authorList>
    </citation>
    <scope>NUCLEOTIDE SEQUENCE</scope>
</reference>
<evidence type="ECO:0000313" key="2">
    <source>
        <dbReference type="EMBL" id="GFD25819.1"/>
    </source>
</evidence>
<evidence type="ECO:0000256" key="1">
    <source>
        <dbReference type="SAM" id="MobiDB-lite"/>
    </source>
</evidence>
<protein>
    <submittedName>
        <fullName evidence="2">Uncharacterized protein</fullName>
    </submittedName>
</protein>
<feature type="compositionally biased region" description="Acidic residues" evidence="1">
    <location>
        <begin position="51"/>
        <end position="67"/>
    </location>
</feature>
<proteinExistence type="predicted"/>
<dbReference type="AlphaFoldDB" id="A0A699UX80"/>
<sequence length="67" mass="7407">DEHVLLNEEHALPPVVSPTTESLEYLAESDPEEDIEEYENALMKDGPVDYPMDEGDDGDDDDGEGRG</sequence>
<name>A0A699UX80_TANCI</name>
<accession>A0A699UX80</accession>
<dbReference type="EMBL" id="BKCJ011363638">
    <property type="protein sequence ID" value="GFD25819.1"/>
    <property type="molecule type" value="Genomic_DNA"/>
</dbReference>